<organism evidence="7 8">
    <name type="scientific">Archaeoglobus profundus (strain DSM 5631 / JCM 9629 / NBRC 100127 / Av18)</name>
    <dbReference type="NCBI Taxonomy" id="572546"/>
    <lineage>
        <taxon>Archaea</taxon>
        <taxon>Methanobacteriati</taxon>
        <taxon>Methanobacteriota</taxon>
        <taxon>Archaeoglobi</taxon>
        <taxon>Archaeoglobales</taxon>
        <taxon>Archaeoglobaceae</taxon>
        <taxon>Archaeoglobus</taxon>
    </lineage>
</organism>
<dbReference type="RefSeq" id="WP_012939755.1">
    <property type="nucleotide sequence ID" value="NC_013741.1"/>
</dbReference>
<gene>
    <name evidence="6" type="primary">pdaD</name>
    <name evidence="7" type="ordered locus">Arcpr_0349</name>
</gene>
<dbReference type="KEGG" id="apo:Arcpr_0349"/>
<dbReference type="PANTHER" id="PTHR40438">
    <property type="entry name" value="PYRUVOYL-DEPENDENT ARGININE DECARBOXYLASE"/>
    <property type="match status" value="1"/>
</dbReference>
<dbReference type="SFLD" id="SFLDS00055">
    <property type="entry name" value="Pyruvoyl-Dependent_Histidine/A"/>
    <property type="match status" value="1"/>
</dbReference>
<dbReference type="STRING" id="572546.Arcpr_0349"/>
<dbReference type="NCBIfam" id="TIGR00286">
    <property type="entry name" value="pyruvoyl-dependent arginine decarboxylase"/>
    <property type="match status" value="1"/>
</dbReference>
<dbReference type="AlphaFoldDB" id="D2RGJ4"/>
<evidence type="ECO:0000256" key="3">
    <source>
        <dbReference type="ARBA" id="ARBA00023239"/>
    </source>
</evidence>
<feature type="chain" id="PRO_5023551827" description="Pyruvoyl-dependent arginine decarboxylase subunit beta" evidence="6">
    <location>
        <begin position="1"/>
        <end position="41"/>
    </location>
</feature>
<dbReference type="EMBL" id="CP001857">
    <property type="protein sequence ID" value="ADB57419.1"/>
    <property type="molecule type" value="Genomic_DNA"/>
</dbReference>
<dbReference type="OrthoDB" id="30748at2157"/>
<feature type="modified residue" description="Pyruvic acid (Ser)" evidence="6">
    <location>
        <position position="42"/>
    </location>
</feature>
<dbReference type="GO" id="GO:0006527">
    <property type="term" value="P:L-arginine catabolic process"/>
    <property type="evidence" value="ECO:0007669"/>
    <property type="project" value="InterPro"/>
</dbReference>
<evidence type="ECO:0000256" key="2">
    <source>
        <dbReference type="ARBA" id="ARBA00022793"/>
    </source>
</evidence>
<evidence type="ECO:0000256" key="5">
    <source>
        <dbReference type="ARBA" id="ARBA00049309"/>
    </source>
</evidence>
<evidence type="ECO:0000313" key="8">
    <source>
        <dbReference type="Proteomes" id="UP000001901"/>
    </source>
</evidence>
<dbReference type="Pfam" id="PF01862">
    <property type="entry name" value="PvlArgDC"/>
    <property type="match status" value="1"/>
</dbReference>
<name>D2RGJ4_ARCPA</name>
<dbReference type="Proteomes" id="UP000001901">
    <property type="component" value="Chromosome"/>
</dbReference>
<dbReference type="SFLD" id="SFLDG01170">
    <property type="entry name" value="Pyruvoyl-dependent_arginine_de"/>
    <property type="match status" value="1"/>
</dbReference>
<evidence type="ECO:0000256" key="6">
    <source>
        <dbReference type="HAMAP-Rule" id="MF_01404"/>
    </source>
</evidence>
<dbReference type="InterPro" id="IPR016104">
    <property type="entry name" value="Pyr-dep_his/arg-deCO2ase"/>
</dbReference>
<protein>
    <recommendedName>
        <fullName evidence="6">Pyruvoyl-dependent arginine decarboxylase</fullName>
        <shortName evidence="6">PvlArgDC</shortName>
        <ecNumber evidence="6">4.1.1.19</ecNumber>
    </recommendedName>
    <component>
        <recommendedName>
            <fullName evidence="6">Pyruvoyl-dependent arginine decarboxylase subunit beta</fullName>
        </recommendedName>
    </component>
    <component>
        <recommendedName>
            <fullName evidence="6">Pyruvoyl-dependent arginine decarboxylase subunit alpha</fullName>
        </recommendedName>
    </component>
</protein>
<reference evidence="7 8" key="1">
    <citation type="journal article" date="2010" name="Stand. Genomic Sci.">
        <title>Complete genome sequence of Archaeoglobus profundus type strain (AV18).</title>
        <authorList>
            <person name="von Jan M."/>
            <person name="Lapidus A."/>
            <person name="Del Rio T.G."/>
            <person name="Copeland A."/>
            <person name="Tice H."/>
            <person name="Cheng J.F."/>
            <person name="Lucas S."/>
            <person name="Chen F."/>
            <person name="Nolan M."/>
            <person name="Goodwin L."/>
            <person name="Han C."/>
            <person name="Pitluck S."/>
            <person name="Liolios K."/>
            <person name="Ivanova N."/>
            <person name="Mavromatis K."/>
            <person name="Ovchinnikova G."/>
            <person name="Chertkov O."/>
            <person name="Pati A."/>
            <person name="Chen A."/>
            <person name="Palaniappan K."/>
            <person name="Land M."/>
            <person name="Hauser L."/>
            <person name="Chang Y.J."/>
            <person name="Jeffries C.D."/>
            <person name="Saunders E."/>
            <person name="Brettin T."/>
            <person name="Detter J.C."/>
            <person name="Chain P."/>
            <person name="Eichinger K."/>
            <person name="Huber H."/>
            <person name="Spring S."/>
            <person name="Rohde M."/>
            <person name="Goker M."/>
            <person name="Wirth R."/>
            <person name="Woyke T."/>
            <person name="Bristow J."/>
            <person name="Eisen J.A."/>
            <person name="Markowitz V."/>
            <person name="Hugenholtz P."/>
            <person name="Kyrpides N.C."/>
            <person name="Klenk H.P."/>
        </authorList>
    </citation>
    <scope>NUCLEOTIDE SEQUENCE [LARGE SCALE GENOMIC DNA]</scope>
    <source>
        <strain evidence="8">DSM 5631 / JCM 9629 / NBRC 100127 / Av18</strain>
    </source>
</reference>
<dbReference type="Gene3D" id="3.50.20.10">
    <property type="entry name" value="Pyruvoyl-Dependent Histidine Decarboxylase, subunit B"/>
    <property type="match status" value="1"/>
</dbReference>
<comment type="similarity">
    <text evidence="1 6">Belongs to the PdaD family.</text>
</comment>
<evidence type="ECO:0000256" key="4">
    <source>
        <dbReference type="ARBA" id="ARBA00023317"/>
    </source>
</evidence>
<feature type="chain" id="PRO_5023551826" description="Pyruvoyl-dependent arginine decarboxylase subunit alpha" evidence="6">
    <location>
        <begin position="42"/>
        <end position="159"/>
    </location>
</feature>
<dbReference type="GO" id="GO:0008792">
    <property type="term" value="F:arginine decarboxylase activity"/>
    <property type="evidence" value="ECO:0007669"/>
    <property type="project" value="UniProtKB-UniRule"/>
</dbReference>
<accession>D2RGJ4</accession>
<evidence type="ECO:0000256" key="1">
    <source>
        <dbReference type="ARBA" id="ARBA00007412"/>
    </source>
</evidence>
<comment type="cofactor">
    <cofactor evidence="6">
        <name>pyruvate</name>
        <dbReference type="ChEBI" id="CHEBI:15361"/>
    </cofactor>
    <text evidence="6">Binds 1 pyruvoyl group covalently per subunit.</text>
</comment>
<dbReference type="GeneID" id="8739004"/>
<dbReference type="HAMAP" id="MF_01404">
    <property type="entry name" value="PvlArgDC"/>
    <property type="match status" value="1"/>
</dbReference>
<comment type="catalytic activity">
    <reaction evidence="5 6">
        <text>L-arginine + H(+) = agmatine + CO2</text>
        <dbReference type="Rhea" id="RHEA:17641"/>
        <dbReference type="ChEBI" id="CHEBI:15378"/>
        <dbReference type="ChEBI" id="CHEBI:16526"/>
        <dbReference type="ChEBI" id="CHEBI:32682"/>
        <dbReference type="ChEBI" id="CHEBI:58145"/>
        <dbReference type="EC" id="4.1.1.19"/>
    </reaction>
</comment>
<dbReference type="InterPro" id="IPR002724">
    <property type="entry name" value="Pyruvoyl-dep_arg_deCO2ase"/>
</dbReference>
<dbReference type="PANTHER" id="PTHR40438:SF1">
    <property type="entry name" value="PYRUVOYL-DEPENDENT ARGININE DECARBOXYLASE"/>
    <property type="match status" value="1"/>
</dbReference>
<dbReference type="HOGENOM" id="CLU_114389_0_0_2"/>
<proteinExistence type="inferred from homology"/>
<dbReference type="SUPFAM" id="SSF56271">
    <property type="entry name" value="Pyruvoyl-dependent histidine and arginine decarboxylases"/>
    <property type="match status" value="1"/>
</dbReference>
<evidence type="ECO:0000313" key="7">
    <source>
        <dbReference type="EMBL" id="ADB57419.1"/>
    </source>
</evidence>
<dbReference type="EC" id="4.1.1.19" evidence="6"/>
<dbReference type="NCBIfam" id="NF009064">
    <property type="entry name" value="PRK12398.1"/>
    <property type="match status" value="1"/>
</dbReference>
<keyword evidence="4 6" id="KW-0670">Pyruvate</keyword>
<dbReference type="eggNOG" id="arCOG04490">
    <property type="taxonomic scope" value="Archaea"/>
</dbReference>
<dbReference type="PaxDb" id="572546-Arcpr_0349"/>
<sequence>MLLPKKVFFTKGVGRHEDALVSFELALRDAGIEKFNLVPVSSIYPPNCVEVSREEGLKELKPGQIVFCVMAKFTSNEEGRTIYASVGVAIPEDRNLNGYLTEYMGYCEEDEDVGKYAEENARYMLETAFGVKPARVFNVTAKAKVEKYTTVVAAAVFII</sequence>
<dbReference type="PIRSF" id="PIRSF005216">
    <property type="entry name" value="Pyruvoyl-dep_arg_deCO2ase"/>
    <property type="match status" value="1"/>
</dbReference>
<keyword evidence="2 6" id="KW-0210">Decarboxylase</keyword>
<feature type="site" description="Cleavage (non-hydrolytic)" evidence="6">
    <location>
        <begin position="41"/>
        <end position="42"/>
    </location>
</feature>
<keyword evidence="3 6" id="KW-0456">Lyase</keyword>
<keyword evidence="8" id="KW-1185">Reference proteome</keyword>
<dbReference type="InterPro" id="IPR016105">
    <property type="entry name" value="Pyr-dep_his/arg-deCO2ase_sand"/>
</dbReference>